<evidence type="ECO:0000256" key="1">
    <source>
        <dbReference type="ARBA" id="ARBA00023125"/>
    </source>
</evidence>
<comment type="caution">
    <text evidence="3">The sequence shown here is derived from an EMBL/GenBank/DDBJ whole genome shotgun (WGS) entry which is preliminary data.</text>
</comment>
<sequence>MMARDIPLPHPGEILKSEFLDPMGLSVYALAKSIHVPRSRINEICHGRQGITASIALRLGKFFGVDPQWFMNMQSKYDLATQGEAQAAVIDEIQPRAA</sequence>
<proteinExistence type="predicted"/>
<dbReference type="AlphaFoldDB" id="A0A418WJ18"/>
<dbReference type="GO" id="GO:0003677">
    <property type="term" value="F:DNA binding"/>
    <property type="evidence" value="ECO:0007669"/>
    <property type="project" value="UniProtKB-KW"/>
</dbReference>
<protein>
    <submittedName>
        <fullName evidence="3">Addiction module antidote protein, HigA family</fullName>
    </submittedName>
</protein>
<dbReference type="InterPro" id="IPR010982">
    <property type="entry name" value="Lambda_DNA-bd_dom_sf"/>
</dbReference>
<dbReference type="InterPro" id="IPR001387">
    <property type="entry name" value="Cro/C1-type_HTH"/>
</dbReference>
<dbReference type="CDD" id="cd00093">
    <property type="entry name" value="HTH_XRE"/>
    <property type="match status" value="1"/>
</dbReference>
<evidence type="ECO:0000313" key="3">
    <source>
        <dbReference type="EMBL" id="RJF89960.1"/>
    </source>
</evidence>
<dbReference type="InterPro" id="IPR013430">
    <property type="entry name" value="Toxin_antidote_HigA"/>
</dbReference>
<keyword evidence="4" id="KW-1185">Reference proteome</keyword>
<name>A0A418WJ18_9PROT</name>
<dbReference type="PANTHER" id="PTHR36924">
    <property type="entry name" value="ANTITOXIN HIGA-1"/>
    <property type="match status" value="1"/>
</dbReference>
<dbReference type="PROSITE" id="PS50943">
    <property type="entry name" value="HTH_CROC1"/>
    <property type="match status" value="1"/>
</dbReference>
<dbReference type="SUPFAM" id="SSF47413">
    <property type="entry name" value="lambda repressor-like DNA-binding domains"/>
    <property type="match status" value="1"/>
</dbReference>
<reference evidence="3 4" key="1">
    <citation type="submission" date="2018-09" db="EMBL/GenBank/DDBJ databases">
        <authorList>
            <person name="Zhu H."/>
        </authorList>
    </citation>
    <scope>NUCLEOTIDE SEQUENCE [LARGE SCALE GENOMIC DNA]</scope>
    <source>
        <strain evidence="3 4">K1W22B-8</strain>
    </source>
</reference>
<gene>
    <name evidence="3" type="primary">higA</name>
    <name evidence="3" type="ORF">D3874_11760</name>
</gene>
<dbReference type="NCBIfam" id="TIGR02607">
    <property type="entry name" value="antidote_HigA"/>
    <property type="match status" value="1"/>
</dbReference>
<dbReference type="Pfam" id="PF01381">
    <property type="entry name" value="HTH_3"/>
    <property type="match status" value="1"/>
</dbReference>
<evidence type="ECO:0000313" key="4">
    <source>
        <dbReference type="Proteomes" id="UP000284605"/>
    </source>
</evidence>
<dbReference type="OrthoDB" id="3174593at2"/>
<dbReference type="SMART" id="SM00530">
    <property type="entry name" value="HTH_XRE"/>
    <property type="match status" value="1"/>
</dbReference>
<accession>A0A418WJ18</accession>
<dbReference type="PANTHER" id="PTHR36924:SF1">
    <property type="entry name" value="ANTITOXIN HIGA-1"/>
    <property type="match status" value="1"/>
</dbReference>
<feature type="domain" description="HTH cro/C1-type" evidence="2">
    <location>
        <begin position="24"/>
        <end position="70"/>
    </location>
</feature>
<dbReference type="Proteomes" id="UP000284605">
    <property type="component" value="Unassembled WGS sequence"/>
</dbReference>
<organism evidence="3 4">
    <name type="scientific">Oleomonas cavernae</name>
    <dbReference type="NCBI Taxonomy" id="2320859"/>
    <lineage>
        <taxon>Bacteria</taxon>
        <taxon>Pseudomonadati</taxon>
        <taxon>Pseudomonadota</taxon>
        <taxon>Alphaproteobacteria</taxon>
        <taxon>Acetobacterales</taxon>
        <taxon>Acetobacteraceae</taxon>
        <taxon>Oleomonas</taxon>
    </lineage>
</organism>
<keyword evidence="1" id="KW-0238">DNA-binding</keyword>
<evidence type="ECO:0000259" key="2">
    <source>
        <dbReference type="PROSITE" id="PS50943"/>
    </source>
</evidence>
<dbReference type="EMBL" id="QYUK01000011">
    <property type="protein sequence ID" value="RJF89960.1"/>
    <property type="molecule type" value="Genomic_DNA"/>
</dbReference>
<dbReference type="Gene3D" id="1.10.260.40">
    <property type="entry name" value="lambda repressor-like DNA-binding domains"/>
    <property type="match status" value="1"/>
</dbReference>